<dbReference type="EMBL" id="UYJE01009443">
    <property type="protein sequence ID" value="VDI73580.1"/>
    <property type="molecule type" value="Genomic_DNA"/>
</dbReference>
<accession>A0A8B6H3L2</accession>
<evidence type="ECO:0000313" key="2">
    <source>
        <dbReference type="EMBL" id="VDI73580.1"/>
    </source>
</evidence>
<comment type="caution">
    <text evidence="2">The sequence shown here is derived from an EMBL/GenBank/DDBJ whole genome shotgun (WGS) entry which is preliminary data.</text>
</comment>
<dbReference type="Proteomes" id="UP000596742">
    <property type="component" value="Unassembled WGS sequence"/>
</dbReference>
<dbReference type="AlphaFoldDB" id="A0A8B6H3L2"/>
<proteinExistence type="predicted"/>
<protein>
    <submittedName>
        <fullName evidence="2">Uncharacterized protein</fullName>
    </submittedName>
</protein>
<name>A0A8B6H3L2_MYTGA</name>
<feature type="region of interest" description="Disordered" evidence="1">
    <location>
        <begin position="1"/>
        <end position="34"/>
    </location>
</feature>
<feature type="compositionally biased region" description="Polar residues" evidence="1">
    <location>
        <begin position="1"/>
        <end position="10"/>
    </location>
</feature>
<keyword evidence="3" id="KW-1185">Reference proteome</keyword>
<reference evidence="2" key="1">
    <citation type="submission" date="2018-11" db="EMBL/GenBank/DDBJ databases">
        <authorList>
            <person name="Alioto T."/>
            <person name="Alioto T."/>
        </authorList>
    </citation>
    <scope>NUCLEOTIDE SEQUENCE</scope>
</reference>
<feature type="compositionally biased region" description="Polar residues" evidence="1">
    <location>
        <begin position="19"/>
        <end position="34"/>
    </location>
</feature>
<evidence type="ECO:0000313" key="3">
    <source>
        <dbReference type="Proteomes" id="UP000596742"/>
    </source>
</evidence>
<organism evidence="2 3">
    <name type="scientific">Mytilus galloprovincialis</name>
    <name type="common">Mediterranean mussel</name>
    <dbReference type="NCBI Taxonomy" id="29158"/>
    <lineage>
        <taxon>Eukaryota</taxon>
        <taxon>Metazoa</taxon>
        <taxon>Spiralia</taxon>
        <taxon>Lophotrochozoa</taxon>
        <taxon>Mollusca</taxon>
        <taxon>Bivalvia</taxon>
        <taxon>Autobranchia</taxon>
        <taxon>Pteriomorphia</taxon>
        <taxon>Mytilida</taxon>
        <taxon>Mytiloidea</taxon>
        <taxon>Mytilidae</taxon>
        <taxon>Mytilinae</taxon>
        <taxon>Mytilus</taxon>
    </lineage>
</organism>
<sequence length="109" mass="12263">MDLLNTTISGSREMENSKENAQATDVTTNYTPDPAQSNILTGIHQEKIHPNIANQAPISSGQQGDLPRSNINWNLYLQPLRYKIIQRRKLEDHCIACDFKEETLGNIGL</sequence>
<evidence type="ECO:0000256" key="1">
    <source>
        <dbReference type="SAM" id="MobiDB-lite"/>
    </source>
</evidence>
<dbReference type="OrthoDB" id="6211146at2759"/>
<gene>
    <name evidence="2" type="ORF">MGAL_10B058482</name>
</gene>